<evidence type="ECO:0000256" key="7">
    <source>
        <dbReference type="ARBA" id="ARBA00022989"/>
    </source>
</evidence>
<dbReference type="SUPFAM" id="SSF90123">
    <property type="entry name" value="ABC transporter transmembrane region"/>
    <property type="match status" value="1"/>
</dbReference>
<evidence type="ECO:0000256" key="3">
    <source>
        <dbReference type="ARBA" id="ARBA00022475"/>
    </source>
</evidence>
<evidence type="ECO:0000313" key="12">
    <source>
        <dbReference type="EMBL" id="PNH18929.1"/>
    </source>
</evidence>
<evidence type="ECO:0000256" key="9">
    <source>
        <dbReference type="SAM" id="Phobius"/>
    </source>
</evidence>
<feature type="transmembrane region" description="Helical" evidence="9">
    <location>
        <begin position="157"/>
        <end position="175"/>
    </location>
</feature>
<dbReference type="InterPro" id="IPR003593">
    <property type="entry name" value="AAA+_ATPase"/>
</dbReference>
<dbReference type="FunFam" id="3.40.50.300:FF:000221">
    <property type="entry name" value="Multidrug ABC transporter ATP-binding protein"/>
    <property type="match status" value="1"/>
</dbReference>
<dbReference type="InterPro" id="IPR027417">
    <property type="entry name" value="P-loop_NTPase"/>
</dbReference>
<dbReference type="GO" id="GO:0016887">
    <property type="term" value="F:ATP hydrolysis activity"/>
    <property type="evidence" value="ECO:0007669"/>
    <property type="project" value="InterPro"/>
</dbReference>
<dbReference type="GO" id="GO:0005886">
    <property type="term" value="C:plasma membrane"/>
    <property type="evidence" value="ECO:0007669"/>
    <property type="project" value="UniProtKB-SubCell"/>
</dbReference>
<dbReference type="PROSITE" id="PS50893">
    <property type="entry name" value="ABC_TRANSPORTER_2"/>
    <property type="match status" value="1"/>
</dbReference>
<evidence type="ECO:0000256" key="8">
    <source>
        <dbReference type="ARBA" id="ARBA00023136"/>
    </source>
</evidence>
<dbReference type="Gene3D" id="3.40.50.300">
    <property type="entry name" value="P-loop containing nucleotide triphosphate hydrolases"/>
    <property type="match status" value="1"/>
</dbReference>
<keyword evidence="8 9" id="KW-0472">Membrane</keyword>
<evidence type="ECO:0000313" key="13">
    <source>
        <dbReference type="Proteomes" id="UP000236394"/>
    </source>
</evidence>
<dbReference type="Proteomes" id="UP000236394">
    <property type="component" value="Unassembled WGS sequence"/>
</dbReference>
<dbReference type="SUPFAM" id="SSF52540">
    <property type="entry name" value="P-loop containing nucleoside triphosphate hydrolases"/>
    <property type="match status" value="1"/>
</dbReference>
<feature type="domain" description="ABC transporter" evidence="10">
    <location>
        <begin position="330"/>
        <end position="564"/>
    </location>
</feature>
<evidence type="ECO:0000256" key="4">
    <source>
        <dbReference type="ARBA" id="ARBA00022692"/>
    </source>
</evidence>
<reference evidence="13" key="1">
    <citation type="submission" date="2017-04" db="EMBL/GenBank/DDBJ databases">
        <authorList>
            <person name="Bumgarner R.E."/>
            <person name="Fredricks D.N."/>
            <person name="Srinivasan S."/>
        </authorList>
    </citation>
    <scope>NUCLEOTIDE SEQUENCE [LARGE SCALE GENOMIC DNA]</scope>
    <source>
        <strain evidence="13">KA00405</strain>
    </source>
</reference>
<evidence type="ECO:0000259" key="11">
    <source>
        <dbReference type="PROSITE" id="PS50929"/>
    </source>
</evidence>
<keyword evidence="7 9" id="KW-1133">Transmembrane helix</keyword>
<dbReference type="Pfam" id="PF00664">
    <property type="entry name" value="ABC_membrane"/>
    <property type="match status" value="1"/>
</dbReference>
<dbReference type="PANTHER" id="PTHR43394:SF1">
    <property type="entry name" value="ATP-BINDING CASSETTE SUB-FAMILY B MEMBER 10, MITOCHONDRIAL"/>
    <property type="match status" value="1"/>
</dbReference>
<feature type="transmembrane region" description="Helical" evidence="9">
    <location>
        <begin position="241"/>
        <end position="262"/>
    </location>
</feature>
<name>A0A2J8B2C4_9FIRM</name>
<evidence type="ECO:0000256" key="1">
    <source>
        <dbReference type="ARBA" id="ARBA00004651"/>
    </source>
</evidence>
<dbReference type="CDD" id="cd07346">
    <property type="entry name" value="ABC_6TM_exporters"/>
    <property type="match status" value="1"/>
</dbReference>
<evidence type="ECO:0000259" key="10">
    <source>
        <dbReference type="PROSITE" id="PS50893"/>
    </source>
</evidence>
<sequence length="572" mass="63275">MNLLKKYIAKNKTGYFFSVLFAVLGVLAGLFTYVLLSKMIVALIAGNTDFAFYTKGVLNILALLCAKEVFMGISTTISHTVTYGALCKIRRDIMEKLFKMPLGNILNLSTGKLKDVIVNQVDSMETTLAHLIPEMTANIVGPALLLVYMFVLDWRVSLLSLVPLVIGIFFMVGPMKRMPKMFPKAVKIGQDMNNSIVEYINGIEVIKSFNQGDTSYKKYSDNVYAKADYYCKWMGLNNNDYAVSMSLAPMGILTIIPFGLFFCMQGSLSGAHLLMLIILSFGTISNIMQVMSYEDDMGRIKTIAGEIEKVLNSKELSHATVTQNISRYDITFDHVYFSYDDNKQVIKDVNLHINEGSVNALVGYSGSGKSTVAKLLAGFWDTDSGTITIGGIALKDMPLKQLSDAISYVSQDNYLFDISIKDNIRIGKKDATDEEIIDIAKKSGCHDFIMKLSQGYETVAGEGGGHLSGGERQRISIARAMLKDAPIVILDEATSYIDPENEAILQDAIATLVKGKTLIIIAHRLKTIADVDQIFVIHDGYVENHGTHDELLKDSPVYQELWSAAMRGEEND</sequence>
<dbReference type="GO" id="GO:0005524">
    <property type="term" value="F:ATP binding"/>
    <property type="evidence" value="ECO:0007669"/>
    <property type="project" value="UniProtKB-KW"/>
</dbReference>
<dbReference type="InterPro" id="IPR039421">
    <property type="entry name" value="Type_1_exporter"/>
</dbReference>
<evidence type="ECO:0000256" key="5">
    <source>
        <dbReference type="ARBA" id="ARBA00022741"/>
    </source>
</evidence>
<comment type="caution">
    <text evidence="12">The sequence shown here is derived from an EMBL/GenBank/DDBJ whole genome shotgun (WGS) entry which is preliminary data.</text>
</comment>
<protein>
    <submittedName>
        <fullName evidence="12">ABC transporter ATP-binding protein</fullName>
    </submittedName>
</protein>
<dbReference type="RefSeq" id="WP_102892539.1">
    <property type="nucleotide sequence ID" value="NZ_NBZD01000002.1"/>
</dbReference>
<accession>A0A2J8B2C4</accession>
<dbReference type="InterPro" id="IPR011527">
    <property type="entry name" value="ABC1_TM_dom"/>
</dbReference>
<feature type="transmembrane region" description="Helical" evidence="9">
    <location>
        <begin position="268"/>
        <end position="291"/>
    </location>
</feature>
<feature type="transmembrane region" description="Helical" evidence="9">
    <location>
        <begin position="131"/>
        <end position="151"/>
    </location>
</feature>
<feature type="transmembrane region" description="Helical" evidence="9">
    <location>
        <begin position="15"/>
        <end position="36"/>
    </location>
</feature>
<dbReference type="SMART" id="SM00382">
    <property type="entry name" value="AAA"/>
    <property type="match status" value="1"/>
</dbReference>
<dbReference type="EMBL" id="NBZD01000002">
    <property type="protein sequence ID" value="PNH18929.1"/>
    <property type="molecule type" value="Genomic_DNA"/>
</dbReference>
<keyword evidence="5" id="KW-0547">Nucleotide-binding</keyword>
<organism evidence="12 13">
    <name type="scientific">Mageeibacillus indolicus</name>
    <dbReference type="NCBI Taxonomy" id="884684"/>
    <lineage>
        <taxon>Bacteria</taxon>
        <taxon>Bacillati</taxon>
        <taxon>Bacillota</taxon>
        <taxon>Clostridia</taxon>
        <taxon>Eubacteriales</taxon>
        <taxon>Oscillospiraceae</taxon>
        <taxon>Mageeibacillus</taxon>
    </lineage>
</organism>
<dbReference type="InterPro" id="IPR003439">
    <property type="entry name" value="ABC_transporter-like_ATP-bd"/>
</dbReference>
<dbReference type="AlphaFoldDB" id="A0A2J8B2C4"/>
<feature type="domain" description="ABC transmembrane type-1" evidence="11">
    <location>
        <begin position="16"/>
        <end position="293"/>
    </location>
</feature>
<keyword evidence="6 12" id="KW-0067">ATP-binding</keyword>
<keyword evidence="4 9" id="KW-0812">Transmembrane</keyword>
<keyword evidence="2" id="KW-0813">Transport</keyword>
<dbReference type="GO" id="GO:0015421">
    <property type="term" value="F:ABC-type oligopeptide transporter activity"/>
    <property type="evidence" value="ECO:0007669"/>
    <property type="project" value="TreeGrafter"/>
</dbReference>
<comment type="subcellular location">
    <subcellularLocation>
        <location evidence="1">Cell membrane</location>
        <topology evidence="1">Multi-pass membrane protein</topology>
    </subcellularLocation>
</comment>
<dbReference type="Gene3D" id="1.20.1560.10">
    <property type="entry name" value="ABC transporter type 1, transmembrane domain"/>
    <property type="match status" value="1"/>
</dbReference>
<dbReference type="Pfam" id="PF00005">
    <property type="entry name" value="ABC_tran"/>
    <property type="match status" value="1"/>
</dbReference>
<gene>
    <name evidence="12" type="ORF">B7R76_05125</name>
</gene>
<evidence type="ECO:0000256" key="2">
    <source>
        <dbReference type="ARBA" id="ARBA00022448"/>
    </source>
</evidence>
<evidence type="ECO:0000256" key="6">
    <source>
        <dbReference type="ARBA" id="ARBA00022840"/>
    </source>
</evidence>
<keyword evidence="3" id="KW-1003">Cell membrane</keyword>
<dbReference type="PROSITE" id="PS00211">
    <property type="entry name" value="ABC_TRANSPORTER_1"/>
    <property type="match status" value="1"/>
</dbReference>
<dbReference type="InterPro" id="IPR017871">
    <property type="entry name" value="ABC_transporter-like_CS"/>
</dbReference>
<dbReference type="PANTHER" id="PTHR43394">
    <property type="entry name" value="ATP-DEPENDENT PERMEASE MDL1, MITOCHONDRIAL"/>
    <property type="match status" value="1"/>
</dbReference>
<proteinExistence type="predicted"/>
<dbReference type="PROSITE" id="PS50929">
    <property type="entry name" value="ABC_TM1F"/>
    <property type="match status" value="1"/>
</dbReference>
<dbReference type="InterPro" id="IPR036640">
    <property type="entry name" value="ABC1_TM_sf"/>
</dbReference>